<evidence type="ECO:0000313" key="7">
    <source>
        <dbReference type="Proteomes" id="UP000319809"/>
    </source>
</evidence>
<name>A0A4Y5YCX2_9GAMM</name>
<dbReference type="RefSeq" id="WP_140233636.1">
    <property type="nucleotide sequence ID" value="NZ_CP041036.1"/>
</dbReference>
<dbReference type="InterPro" id="IPR001608">
    <property type="entry name" value="Ala_racemase_N"/>
</dbReference>
<evidence type="ECO:0000259" key="5">
    <source>
        <dbReference type="Pfam" id="PF01168"/>
    </source>
</evidence>
<feature type="modified residue" description="N6-(pyridoxal phosphate)lysine" evidence="2 3">
    <location>
        <position position="36"/>
    </location>
</feature>
<dbReference type="InterPro" id="IPR011078">
    <property type="entry name" value="PyrdxlP_homeostasis"/>
</dbReference>
<dbReference type="PIRSF" id="PIRSF004848">
    <property type="entry name" value="YBL036c_PLPDEIII"/>
    <property type="match status" value="1"/>
</dbReference>
<comment type="function">
    <text evidence="2">Pyridoxal 5'-phosphate (PLP)-binding protein, which is involved in PLP homeostasis.</text>
</comment>
<keyword evidence="1 2" id="KW-0663">Pyridoxal phosphate</keyword>
<evidence type="ECO:0000256" key="3">
    <source>
        <dbReference type="PIRSR" id="PIRSR004848-1"/>
    </source>
</evidence>
<dbReference type="Gene3D" id="3.20.20.10">
    <property type="entry name" value="Alanine racemase"/>
    <property type="match status" value="1"/>
</dbReference>
<dbReference type="FunFam" id="3.20.20.10:FF:000004">
    <property type="entry name" value="Pyridoxal phosphate homeostasis protein"/>
    <property type="match status" value="1"/>
</dbReference>
<dbReference type="InterPro" id="IPR029066">
    <property type="entry name" value="PLP-binding_barrel"/>
</dbReference>
<dbReference type="KEGG" id="spol:FH971_05505"/>
<sequence>MTTIADRISIAQSRINQAAQNCSRSPNEIILLAVSKTKPISDIIAAYQAGQRQFGENYVQEGETKINALQADYPDIEWHFIGPLQSNKTKIIAEHFDWIHTLSRDKIAQRLNEQRPSNKPPLNVCIQVNISQEESKSGVNAADVATLALTITSLPHLTLRGLMAIPTATDDVHIQQQEFSQLKQLFDQLKQQYPSVDTLSMGMSGDMDIAIANGSTMVRIGSAIFGQR</sequence>
<evidence type="ECO:0000256" key="1">
    <source>
        <dbReference type="ARBA" id="ARBA00022898"/>
    </source>
</evidence>
<comment type="similarity">
    <text evidence="2 4">Belongs to the pyridoxal phosphate-binding protein YggS/PROSC family.</text>
</comment>
<dbReference type="Pfam" id="PF01168">
    <property type="entry name" value="Ala_racemase_N"/>
    <property type="match status" value="1"/>
</dbReference>
<gene>
    <name evidence="6" type="ORF">FH971_05505</name>
</gene>
<dbReference type="AlphaFoldDB" id="A0A4Y5YCX2"/>
<dbReference type="HAMAP" id="MF_02087">
    <property type="entry name" value="PLP_homeostasis"/>
    <property type="match status" value="1"/>
</dbReference>
<dbReference type="EMBL" id="CP041036">
    <property type="protein sequence ID" value="QDE30477.1"/>
    <property type="molecule type" value="Genomic_DNA"/>
</dbReference>
<keyword evidence="7" id="KW-1185">Reference proteome</keyword>
<dbReference type="PANTHER" id="PTHR10146:SF14">
    <property type="entry name" value="PYRIDOXAL PHOSPHATE HOMEOSTASIS PROTEIN"/>
    <property type="match status" value="1"/>
</dbReference>
<feature type="domain" description="Alanine racemase N-terminal" evidence="5">
    <location>
        <begin position="31"/>
        <end position="227"/>
    </location>
</feature>
<evidence type="ECO:0000256" key="4">
    <source>
        <dbReference type="RuleBase" id="RU004514"/>
    </source>
</evidence>
<comment type="cofactor">
    <cofactor evidence="3">
        <name>pyridoxal 5'-phosphate</name>
        <dbReference type="ChEBI" id="CHEBI:597326"/>
    </cofactor>
</comment>
<dbReference type="PANTHER" id="PTHR10146">
    <property type="entry name" value="PROLINE SYNTHETASE CO-TRANSCRIBED BACTERIAL HOMOLOG PROTEIN"/>
    <property type="match status" value="1"/>
</dbReference>
<dbReference type="Proteomes" id="UP000319809">
    <property type="component" value="Chromosome"/>
</dbReference>
<evidence type="ECO:0000313" key="6">
    <source>
        <dbReference type="EMBL" id="QDE30477.1"/>
    </source>
</evidence>
<organism evidence="6 7">
    <name type="scientific">Shewanella polaris</name>
    <dbReference type="NCBI Taxonomy" id="2588449"/>
    <lineage>
        <taxon>Bacteria</taxon>
        <taxon>Pseudomonadati</taxon>
        <taxon>Pseudomonadota</taxon>
        <taxon>Gammaproteobacteria</taxon>
        <taxon>Alteromonadales</taxon>
        <taxon>Shewanellaceae</taxon>
        <taxon>Shewanella</taxon>
    </lineage>
</organism>
<dbReference type="PROSITE" id="PS01211">
    <property type="entry name" value="UPF0001"/>
    <property type="match status" value="1"/>
</dbReference>
<protein>
    <recommendedName>
        <fullName evidence="2">Pyridoxal phosphate homeostasis protein</fullName>
        <shortName evidence="2">PLP homeostasis protein</shortName>
    </recommendedName>
</protein>
<reference evidence="6 7" key="1">
    <citation type="submission" date="2019-06" db="EMBL/GenBank/DDBJ databases">
        <title>The genome of Shewanella sp. SM1901.</title>
        <authorList>
            <person name="Cha Q."/>
        </authorList>
    </citation>
    <scope>NUCLEOTIDE SEQUENCE [LARGE SCALE GENOMIC DNA]</scope>
    <source>
        <strain evidence="6 7">SM1901</strain>
    </source>
</reference>
<evidence type="ECO:0000256" key="2">
    <source>
        <dbReference type="HAMAP-Rule" id="MF_02087"/>
    </source>
</evidence>
<proteinExistence type="inferred from homology"/>
<dbReference type="NCBIfam" id="TIGR00044">
    <property type="entry name" value="YggS family pyridoxal phosphate-dependent enzyme"/>
    <property type="match status" value="1"/>
</dbReference>
<dbReference type="GO" id="GO:0030170">
    <property type="term" value="F:pyridoxal phosphate binding"/>
    <property type="evidence" value="ECO:0007669"/>
    <property type="project" value="UniProtKB-UniRule"/>
</dbReference>
<dbReference type="CDD" id="cd06824">
    <property type="entry name" value="PLPDE_III_Yggs_like"/>
    <property type="match status" value="1"/>
</dbReference>
<dbReference type="SUPFAM" id="SSF51419">
    <property type="entry name" value="PLP-binding barrel"/>
    <property type="match status" value="1"/>
</dbReference>
<accession>A0A4Y5YCX2</accession>